<dbReference type="EMBL" id="KL606919">
    <property type="protein sequence ID" value="KER18190.1"/>
    <property type="molecule type" value="Genomic_DNA"/>
</dbReference>
<gene>
    <name evidence="1" type="ORF">T265_16234</name>
</gene>
<dbReference type="KEGG" id="ovi:T265_16234"/>
<dbReference type="Proteomes" id="UP000054324">
    <property type="component" value="Unassembled WGS sequence"/>
</dbReference>
<dbReference type="AlphaFoldDB" id="A0A074Z4I7"/>
<keyword evidence="2" id="KW-1185">Reference proteome</keyword>
<reference evidence="1 2" key="1">
    <citation type="submission" date="2013-11" db="EMBL/GenBank/DDBJ databases">
        <title>Opisthorchis viverrini - life in the bile duct.</title>
        <authorList>
            <person name="Young N.D."/>
            <person name="Nagarajan N."/>
            <person name="Lin S.J."/>
            <person name="Korhonen P.K."/>
            <person name="Jex A.R."/>
            <person name="Hall R.S."/>
            <person name="Safavi-Hemami H."/>
            <person name="Kaewkong W."/>
            <person name="Bertrand D."/>
            <person name="Gao S."/>
            <person name="Seet Q."/>
            <person name="Wongkham S."/>
            <person name="Teh B.T."/>
            <person name="Wongkham C."/>
            <person name="Intapan P.M."/>
            <person name="Maleewong W."/>
            <person name="Yang X."/>
            <person name="Hu M."/>
            <person name="Wang Z."/>
            <person name="Hofmann A."/>
            <person name="Sternberg P.W."/>
            <person name="Tan P."/>
            <person name="Wang J."/>
            <person name="Gasser R.B."/>
        </authorList>
    </citation>
    <scope>NUCLEOTIDE SEQUENCE [LARGE SCALE GENOMIC DNA]</scope>
</reference>
<organism evidence="1 2">
    <name type="scientific">Opisthorchis viverrini</name>
    <name type="common">Southeast Asian liver fluke</name>
    <dbReference type="NCBI Taxonomy" id="6198"/>
    <lineage>
        <taxon>Eukaryota</taxon>
        <taxon>Metazoa</taxon>
        <taxon>Spiralia</taxon>
        <taxon>Lophotrochozoa</taxon>
        <taxon>Platyhelminthes</taxon>
        <taxon>Trematoda</taxon>
        <taxon>Digenea</taxon>
        <taxon>Opisthorchiida</taxon>
        <taxon>Opisthorchiata</taxon>
        <taxon>Opisthorchiidae</taxon>
        <taxon>Opisthorchis</taxon>
    </lineage>
</organism>
<feature type="non-terminal residue" evidence="1">
    <location>
        <position position="1"/>
    </location>
</feature>
<feature type="non-terminal residue" evidence="1">
    <location>
        <position position="78"/>
    </location>
</feature>
<sequence>LTVALPAYLYQKNAVKPLFRIVTPAIQTVECSLLQKFLTSMKAGCLAKSPNETTPTGFSYFDYTKQIWNEERKNALMP</sequence>
<dbReference type="RefSeq" id="XP_009178063.1">
    <property type="nucleotide sequence ID" value="XM_009179799.1"/>
</dbReference>
<proteinExistence type="predicted"/>
<dbReference type="CTD" id="20330399"/>
<evidence type="ECO:0000313" key="2">
    <source>
        <dbReference type="Proteomes" id="UP000054324"/>
    </source>
</evidence>
<evidence type="ECO:0000313" key="1">
    <source>
        <dbReference type="EMBL" id="KER18190.1"/>
    </source>
</evidence>
<dbReference type="GeneID" id="20330399"/>
<accession>A0A074Z4I7</accession>
<name>A0A074Z4I7_OPIVI</name>
<protein>
    <submittedName>
        <fullName evidence="1">Uncharacterized protein</fullName>
    </submittedName>
</protein>